<dbReference type="SUPFAM" id="SSF52799">
    <property type="entry name" value="(Phosphotyrosine protein) phosphatases II"/>
    <property type="match status" value="1"/>
</dbReference>
<comment type="caution">
    <text evidence="6">The sequence shown here is derived from an EMBL/GenBank/DDBJ whole genome shotgun (WGS) entry which is preliminary data.</text>
</comment>
<dbReference type="SUPFAM" id="SSF54631">
    <property type="entry name" value="CBS-domain pair"/>
    <property type="match status" value="2"/>
</dbReference>
<dbReference type="Gene3D" id="3.10.580.10">
    <property type="entry name" value="CBS-domain"/>
    <property type="match status" value="2"/>
</dbReference>
<dbReference type="EMBL" id="MBAD02001650">
    <property type="protein sequence ID" value="RLN52737.1"/>
    <property type="molecule type" value="Genomic_DNA"/>
</dbReference>
<gene>
    <name evidence="6" type="ORF">BBJ29_008156</name>
</gene>
<sequence length="738" mass="80780">MSTPRNREDIRCLCYSLHVRHIVTLTEEEPLPPSWFEGLPSIKNTLLPVANYRAPSIEQIDIFMRLCSSPVKAPVLVHCGGGKGRAGTMIACYLVAFGFRPPPLELYSDSFQPAMSAAVAIEALRSMRPGSIETKEQEEALDGANMGISLSAEGAIVVQNRSHVVNAQTHRQFRALDDFLNSHRAVLDAILNRDPLFPGRFILYGEWLAATHSIPYSRLGSLFYAFDLYDRESGQFWDRSSLQELLETSAASNDAPAASSAPTTSTVLADATAAVDDAVDDVKIDLSAVGAEDAKVLTIADVLNAREQELMTNKGLMDFEEWESISGTETVDEAVALMAERNIGSLIVTEEKEGIVGIVTERDVVKKISPRTVMSEEKLVHDVMSSHIMCIHPNTTVIDALATMTKENIRHLAVVNGDMTSAVKRGSVQEEDMRCVLSITDIVRAYAEFEAAKNPVVSSEPVTEEAPSIEAKKSEEDKGVKTADAAAEPTKTDTTEATAAPIVTAASLLKKKHKRIKLILNTRPEDNVTVAQAVEEMANRDFGAVLVVDKEQRVLGIFTERDYIRKVLFEHKDPMQLLVTDVMSSVGSVLQIEDPLEKCWDLAATSNCRHFPVIGVMRKDREKELAGILSIKDIVREISKDHHATPGFRLMEFLKSKMEPKPVEPKPEPKVEPASEPKAEPATESKPEVAAAPTEDKNSNKTTAPVVATASLAKEPKTEAPTTEAKKIVEEPATPAKQ</sequence>
<feature type="domain" description="Tyrosine specific protein phosphatases" evidence="4">
    <location>
        <begin position="74"/>
        <end position="139"/>
    </location>
</feature>
<dbReference type="SMART" id="SM00116">
    <property type="entry name" value="CBS"/>
    <property type="match status" value="4"/>
</dbReference>
<feature type="region of interest" description="Disordered" evidence="3">
    <location>
        <begin position="458"/>
        <end position="494"/>
    </location>
</feature>
<feature type="domain" description="CBS" evidence="5">
    <location>
        <begin position="583"/>
        <end position="645"/>
    </location>
</feature>
<dbReference type="SUPFAM" id="SSF56091">
    <property type="entry name" value="DNA ligase/mRNA capping enzyme, catalytic domain"/>
    <property type="match status" value="1"/>
</dbReference>
<feature type="compositionally biased region" description="Basic and acidic residues" evidence="3">
    <location>
        <begin position="714"/>
        <end position="730"/>
    </location>
</feature>
<evidence type="ECO:0000256" key="3">
    <source>
        <dbReference type="SAM" id="MobiDB-lite"/>
    </source>
</evidence>
<accession>A0A421FVL8</accession>
<organism evidence="6 7">
    <name type="scientific">Phytophthora kernoviae</name>
    <dbReference type="NCBI Taxonomy" id="325452"/>
    <lineage>
        <taxon>Eukaryota</taxon>
        <taxon>Sar</taxon>
        <taxon>Stramenopiles</taxon>
        <taxon>Oomycota</taxon>
        <taxon>Peronosporomycetes</taxon>
        <taxon>Peronosporales</taxon>
        <taxon>Peronosporaceae</taxon>
        <taxon>Phytophthora</taxon>
    </lineage>
</organism>
<evidence type="ECO:0000256" key="2">
    <source>
        <dbReference type="PROSITE-ProRule" id="PRU00703"/>
    </source>
</evidence>
<dbReference type="InterPro" id="IPR000644">
    <property type="entry name" value="CBS_dom"/>
</dbReference>
<dbReference type="InterPro" id="IPR003595">
    <property type="entry name" value="Tyr_Pase_cat"/>
</dbReference>
<evidence type="ECO:0000313" key="7">
    <source>
        <dbReference type="Proteomes" id="UP000284657"/>
    </source>
</evidence>
<protein>
    <recommendedName>
        <fullName evidence="8">Tyrosine specific protein phosphatases domain-containing protein</fullName>
    </recommendedName>
</protein>
<feature type="compositionally biased region" description="Basic and acidic residues" evidence="3">
    <location>
        <begin position="470"/>
        <end position="481"/>
    </location>
</feature>
<dbReference type="InterPro" id="IPR046342">
    <property type="entry name" value="CBS_dom_sf"/>
</dbReference>
<evidence type="ECO:0000259" key="5">
    <source>
        <dbReference type="PROSITE" id="PS51371"/>
    </source>
</evidence>
<name>A0A421FVL8_9STRA</name>
<dbReference type="PANTHER" id="PTHR43883">
    <property type="entry name" value="SLR0207 PROTEIN"/>
    <property type="match status" value="1"/>
</dbReference>
<dbReference type="InterPro" id="IPR000387">
    <property type="entry name" value="Tyr_Pase_dom"/>
</dbReference>
<evidence type="ECO:0000259" key="4">
    <source>
        <dbReference type="PROSITE" id="PS50056"/>
    </source>
</evidence>
<dbReference type="AlphaFoldDB" id="A0A421FVL8"/>
<feature type="region of interest" description="Disordered" evidence="3">
    <location>
        <begin position="659"/>
        <end position="738"/>
    </location>
</feature>
<dbReference type="Pfam" id="PF00571">
    <property type="entry name" value="CBS"/>
    <property type="match status" value="4"/>
</dbReference>
<feature type="domain" description="CBS" evidence="5">
    <location>
        <begin position="515"/>
        <end position="574"/>
    </location>
</feature>
<proteinExistence type="predicted"/>
<evidence type="ECO:0008006" key="8">
    <source>
        <dbReference type="Google" id="ProtNLM"/>
    </source>
</evidence>
<dbReference type="Proteomes" id="UP000284657">
    <property type="component" value="Unassembled WGS sequence"/>
</dbReference>
<feature type="compositionally biased region" description="Basic and acidic residues" evidence="3">
    <location>
        <begin position="659"/>
        <end position="687"/>
    </location>
</feature>
<dbReference type="Gene3D" id="3.90.190.10">
    <property type="entry name" value="Protein tyrosine phosphatase superfamily"/>
    <property type="match status" value="1"/>
</dbReference>
<dbReference type="SMART" id="SM00404">
    <property type="entry name" value="PTPc_motif"/>
    <property type="match status" value="1"/>
</dbReference>
<dbReference type="PROSITE" id="PS50056">
    <property type="entry name" value="TYR_PHOSPHATASE_2"/>
    <property type="match status" value="1"/>
</dbReference>
<dbReference type="InterPro" id="IPR057023">
    <property type="entry name" value="PTP-SAK"/>
</dbReference>
<keyword evidence="2" id="KW-0129">CBS domain</keyword>
<evidence type="ECO:0000313" key="6">
    <source>
        <dbReference type="EMBL" id="RLN52737.1"/>
    </source>
</evidence>
<dbReference type="PROSITE" id="PS51371">
    <property type="entry name" value="CBS"/>
    <property type="match status" value="4"/>
</dbReference>
<keyword evidence="1" id="KW-0378">Hydrolase</keyword>
<evidence type="ECO:0000256" key="1">
    <source>
        <dbReference type="ARBA" id="ARBA00022801"/>
    </source>
</evidence>
<dbReference type="InterPro" id="IPR052732">
    <property type="entry name" value="Cell-binding_unc_protein"/>
</dbReference>
<feature type="domain" description="CBS" evidence="5">
    <location>
        <begin position="384"/>
        <end position="456"/>
    </location>
</feature>
<feature type="domain" description="CBS" evidence="5">
    <location>
        <begin position="317"/>
        <end position="376"/>
    </location>
</feature>
<dbReference type="Gene3D" id="3.30.470.30">
    <property type="entry name" value="DNA ligase/mRNA capping enzyme"/>
    <property type="match status" value="1"/>
</dbReference>
<dbReference type="Pfam" id="PF22784">
    <property type="entry name" value="PTP-SAK"/>
    <property type="match status" value="1"/>
</dbReference>
<dbReference type="InterPro" id="IPR029021">
    <property type="entry name" value="Prot-tyrosine_phosphatase-like"/>
</dbReference>
<reference evidence="6 7" key="1">
    <citation type="submission" date="2018-07" db="EMBL/GenBank/DDBJ databases">
        <title>Genome sequencing of oomycete isolates from Chile give support for New Zealand origin for Phytophthora kernoviae and make available the first Nothophytophthora sp. genome.</title>
        <authorList>
            <person name="Studholme D.J."/>
            <person name="Sanfuentes E."/>
            <person name="Panda P."/>
            <person name="Hill R."/>
            <person name="Sambles C."/>
            <person name="Grant M."/>
            <person name="Williams N.M."/>
            <person name="Mcdougal R.L."/>
        </authorList>
    </citation>
    <scope>NUCLEOTIDE SEQUENCE [LARGE SCALE GENOMIC DNA]</scope>
    <source>
        <strain evidence="6">Chile7</strain>
    </source>
</reference>
<dbReference type="PANTHER" id="PTHR43883:SF1">
    <property type="entry name" value="GLUCONOKINASE"/>
    <property type="match status" value="1"/>
</dbReference>
<dbReference type="GO" id="GO:0016791">
    <property type="term" value="F:phosphatase activity"/>
    <property type="evidence" value="ECO:0007669"/>
    <property type="project" value="UniProtKB-ARBA"/>
</dbReference>